<reference evidence="1 2" key="1">
    <citation type="submission" date="2017-12" db="EMBL/GenBank/DDBJ databases">
        <title>Gene loss provides genomic basis for host adaptation in cereal stripe rust fungi.</title>
        <authorList>
            <person name="Xia C."/>
        </authorList>
    </citation>
    <scope>NUCLEOTIDE SEQUENCE [LARGE SCALE GENOMIC DNA]</scope>
    <source>
        <strain evidence="1 2">93TX-2</strain>
    </source>
</reference>
<protein>
    <submittedName>
        <fullName evidence="1">Uncharacterized protein</fullName>
    </submittedName>
</protein>
<accession>A0A2S4WJ87</accession>
<evidence type="ECO:0000313" key="1">
    <source>
        <dbReference type="EMBL" id="POW21860.1"/>
    </source>
</evidence>
<comment type="caution">
    <text evidence="1">The sequence shown here is derived from an EMBL/GenBank/DDBJ whole genome shotgun (WGS) entry which is preliminary data.</text>
</comment>
<proteinExistence type="predicted"/>
<dbReference type="VEuPathDB" id="FungiDB:PSHT_01965"/>
<evidence type="ECO:0000313" key="2">
    <source>
        <dbReference type="Proteomes" id="UP000238274"/>
    </source>
</evidence>
<gene>
    <name evidence="1" type="ORF">PSHT_01965</name>
</gene>
<name>A0A2S4WJ87_9BASI</name>
<dbReference type="AlphaFoldDB" id="A0A2S4WJ87"/>
<sequence>MVKSAIEYQKTLGSPVGITHGFNLEKPTDQHGFFINIDGHVHKAQLRLSPSERLQLLEALEPSMLELRKKMEEAKRLEEGEPFILQYLHQFTQYILIIKGRVVDVHANYAYFLTRNHLEAYGITEEVEVGPDGLLTEAQLKYAINKMLVTGRFRASMTQAQTQQLMKNFAMSQDYTEPTPVNTRRDSSGTLVPTDDASKACFEKLRLAKESDGGVIDFAPDFIGHKNWKLISFGVKAGSKGDTNQKL</sequence>
<keyword evidence="2" id="KW-1185">Reference proteome</keyword>
<dbReference type="Proteomes" id="UP000238274">
    <property type="component" value="Unassembled WGS sequence"/>
</dbReference>
<dbReference type="VEuPathDB" id="FungiDB:PSTT_14523"/>
<dbReference type="EMBL" id="PKSM01000016">
    <property type="protein sequence ID" value="POW21860.1"/>
    <property type="molecule type" value="Genomic_DNA"/>
</dbReference>
<reference evidence="2" key="2">
    <citation type="journal article" date="2018" name="BMC Genomics">
        <title>Genomic insights into host adaptation between the wheat stripe rust pathogen (Puccinia striiformis f. sp. tritici) and the barley stripe rust pathogen (Puccinia striiformis f. sp. hordei).</title>
        <authorList>
            <person name="Xia C."/>
            <person name="Wang M."/>
            <person name="Yin C."/>
            <person name="Cornejo O.E."/>
            <person name="Hulbert S.H."/>
            <person name="Chen X."/>
        </authorList>
    </citation>
    <scope>NUCLEOTIDE SEQUENCE [LARGE SCALE GENOMIC DNA]</scope>
    <source>
        <strain evidence="2">93TX-2</strain>
    </source>
</reference>
<organism evidence="1 2">
    <name type="scientific">Puccinia striiformis</name>
    <dbReference type="NCBI Taxonomy" id="27350"/>
    <lineage>
        <taxon>Eukaryota</taxon>
        <taxon>Fungi</taxon>
        <taxon>Dikarya</taxon>
        <taxon>Basidiomycota</taxon>
        <taxon>Pucciniomycotina</taxon>
        <taxon>Pucciniomycetes</taxon>
        <taxon>Pucciniales</taxon>
        <taxon>Pucciniaceae</taxon>
        <taxon>Puccinia</taxon>
    </lineage>
</organism>
<reference evidence="2" key="3">
    <citation type="journal article" date="2018" name="Mol. Plant Microbe Interact.">
        <title>Genome sequence resources for the wheat stripe rust pathogen (Puccinia striiformis f. sp. tritici) and the barley stripe rust pathogen (Puccinia striiformis f. sp. hordei).</title>
        <authorList>
            <person name="Xia C."/>
            <person name="Wang M."/>
            <person name="Yin C."/>
            <person name="Cornejo O.E."/>
            <person name="Hulbert S.H."/>
            <person name="Chen X."/>
        </authorList>
    </citation>
    <scope>NUCLEOTIDE SEQUENCE [LARGE SCALE GENOMIC DNA]</scope>
    <source>
        <strain evidence="2">93TX-2</strain>
    </source>
</reference>